<comment type="caution">
    <text evidence="9">The sequence shown here is derived from an EMBL/GenBank/DDBJ whole genome shotgun (WGS) entry which is preliminary data.</text>
</comment>
<gene>
    <name evidence="9" type="ORF">GCM10011333_05910</name>
</gene>
<dbReference type="GO" id="GO:0016818">
    <property type="term" value="F:hydrolase activity, acting on acid anhydrides, in phosphorus-containing anhydrides"/>
    <property type="evidence" value="ECO:0007669"/>
    <property type="project" value="InterPro"/>
</dbReference>
<keyword evidence="6" id="KW-0464">Manganese</keyword>
<dbReference type="Proteomes" id="UP000616114">
    <property type="component" value="Unassembled WGS sequence"/>
</dbReference>
<dbReference type="SUPFAM" id="SSF55811">
    <property type="entry name" value="Nudix"/>
    <property type="match status" value="1"/>
</dbReference>
<sequence length="226" mass="24752">MRELGPQDRADTADGWHPAEAVPPVPVRPAASVIVLREGGDGPEVFLQHRVSTMDFAAGVAVFPGGRVDQADRGSEVPAGVPEDLLARHARAWRHTDEAGTVDGARMILAAALREVAEETGAALDPLRLMPWANWITPPGRPRRYDTYFFLTAADAALTLEHRTSEAHRSVWTPVRQALEDEERGEVKLMRPTLTLLRELASLGSAEDILAQAATGRRIEPVRHDR</sequence>
<dbReference type="PANTHER" id="PTHR12318:SF0">
    <property type="entry name" value="ACYL-COENZYME A DIPHOSPHATASE NUDT19"/>
    <property type="match status" value="1"/>
</dbReference>
<dbReference type="PROSITE" id="PS51462">
    <property type="entry name" value="NUDIX"/>
    <property type="match status" value="1"/>
</dbReference>
<comment type="cofactor">
    <cofactor evidence="2">
        <name>Mg(2+)</name>
        <dbReference type="ChEBI" id="CHEBI:18420"/>
    </cofactor>
</comment>
<feature type="region of interest" description="Disordered" evidence="7">
    <location>
        <begin position="1"/>
        <end position="24"/>
    </location>
</feature>
<reference evidence="9" key="1">
    <citation type="journal article" date="2014" name="Int. J. Syst. Evol. Microbiol.">
        <title>Complete genome sequence of Corynebacterium casei LMG S-19264T (=DSM 44701T), isolated from a smear-ripened cheese.</title>
        <authorList>
            <consortium name="US DOE Joint Genome Institute (JGI-PGF)"/>
            <person name="Walter F."/>
            <person name="Albersmeier A."/>
            <person name="Kalinowski J."/>
            <person name="Ruckert C."/>
        </authorList>
    </citation>
    <scope>NUCLEOTIDE SEQUENCE</scope>
    <source>
        <strain evidence="9">CGMCC 1.12785</strain>
    </source>
</reference>
<evidence type="ECO:0000256" key="5">
    <source>
        <dbReference type="ARBA" id="ARBA00022842"/>
    </source>
</evidence>
<feature type="domain" description="Nudix hydrolase" evidence="8">
    <location>
        <begin position="26"/>
        <end position="195"/>
    </location>
</feature>
<evidence type="ECO:0000313" key="10">
    <source>
        <dbReference type="Proteomes" id="UP000616114"/>
    </source>
</evidence>
<dbReference type="CDD" id="cd18870">
    <property type="entry name" value="NUDIX_AcylCoAdiphos_Nudt19"/>
    <property type="match status" value="1"/>
</dbReference>
<keyword evidence="4 9" id="KW-0378">Hydrolase</keyword>
<dbReference type="InterPro" id="IPR015797">
    <property type="entry name" value="NUDIX_hydrolase-like_dom_sf"/>
</dbReference>
<evidence type="ECO:0000256" key="2">
    <source>
        <dbReference type="ARBA" id="ARBA00001946"/>
    </source>
</evidence>
<evidence type="ECO:0000313" key="9">
    <source>
        <dbReference type="EMBL" id="GGA05840.1"/>
    </source>
</evidence>
<dbReference type="AlphaFoldDB" id="A0A8J2TVW7"/>
<evidence type="ECO:0000256" key="1">
    <source>
        <dbReference type="ARBA" id="ARBA00001936"/>
    </source>
</evidence>
<organism evidence="9 10">
    <name type="scientific">Sediminivirga luteola</name>
    <dbReference type="NCBI Taxonomy" id="1774748"/>
    <lineage>
        <taxon>Bacteria</taxon>
        <taxon>Bacillati</taxon>
        <taxon>Actinomycetota</taxon>
        <taxon>Actinomycetes</taxon>
        <taxon>Micrococcales</taxon>
        <taxon>Brevibacteriaceae</taxon>
        <taxon>Sediminivirga</taxon>
    </lineage>
</organism>
<name>A0A8J2TVW7_9MICO</name>
<dbReference type="InterPro" id="IPR000086">
    <property type="entry name" value="NUDIX_hydrolase_dom"/>
</dbReference>
<keyword evidence="5" id="KW-0460">Magnesium</keyword>
<dbReference type="InterPro" id="IPR039121">
    <property type="entry name" value="NUDT19"/>
</dbReference>
<protein>
    <submittedName>
        <fullName evidence="9">NUDIX hydrolase</fullName>
    </submittedName>
</protein>
<keyword evidence="3" id="KW-0479">Metal-binding</keyword>
<dbReference type="Pfam" id="PF00293">
    <property type="entry name" value="NUDIX"/>
    <property type="match status" value="1"/>
</dbReference>
<proteinExistence type="predicted"/>
<evidence type="ECO:0000256" key="3">
    <source>
        <dbReference type="ARBA" id="ARBA00022723"/>
    </source>
</evidence>
<reference evidence="9" key="2">
    <citation type="submission" date="2020-09" db="EMBL/GenBank/DDBJ databases">
        <authorList>
            <person name="Sun Q."/>
            <person name="Zhou Y."/>
        </authorList>
    </citation>
    <scope>NUCLEOTIDE SEQUENCE</scope>
    <source>
        <strain evidence="9">CGMCC 1.12785</strain>
    </source>
</reference>
<dbReference type="EMBL" id="BMFY01000002">
    <property type="protein sequence ID" value="GGA05840.1"/>
    <property type="molecule type" value="Genomic_DNA"/>
</dbReference>
<evidence type="ECO:0000256" key="4">
    <source>
        <dbReference type="ARBA" id="ARBA00022801"/>
    </source>
</evidence>
<evidence type="ECO:0000259" key="8">
    <source>
        <dbReference type="PROSITE" id="PS51462"/>
    </source>
</evidence>
<dbReference type="RefSeq" id="WP_229744888.1">
    <property type="nucleotide sequence ID" value="NZ_BMFY01000002.1"/>
</dbReference>
<dbReference type="Gene3D" id="3.90.79.10">
    <property type="entry name" value="Nucleoside Triphosphate Pyrophosphohydrolase"/>
    <property type="match status" value="2"/>
</dbReference>
<evidence type="ECO:0000256" key="6">
    <source>
        <dbReference type="ARBA" id="ARBA00023211"/>
    </source>
</evidence>
<dbReference type="PANTHER" id="PTHR12318">
    <property type="entry name" value="TESTOSTERONE-REGULATED PROTEIN RP2"/>
    <property type="match status" value="1"/>
</dbReference>
<keyword evidence="10" id="KW-1185">Reference proteome</keyword>
<dbReference type="GO" id="GO:0046872">
    <property type="term" value="F:metal ion binding"/>
    <property type="evidence" value="ECO:0007669"/>
    <property type="project" value="UniProtKB-KW"/>
</dbReference>
<comment type="cofactor">
    <cofactor evidence="1">
        <name>Mn(2+)</name>
        <dbReference type="ChEBI" id="CHEBI:29035"/>
    </cofactor>
</comment>
<accession>A0A8J2TVW7</accession>
<evidence type="ECO:0000256" key="7">
    <source>
        <dbReference type="SAM" id="MobiDB-lite"/>
    </source>
</evidence>
<feature type="compositionally biased region" description="Basic and acidic residues" evidence="7">
    <location>
        <begin position="1"/>
        <end position="14"/>
    </location>
</feature>